<protein>
    <submittedName>
        <fullName evidence="1">Uncharacterized protein</fullName>
    </submittedName>
</protein>
<reference evidence="1" key="2">
    <citation type="journal article" date="2015" name="Data Brief">
        <title>Shoot transcriptome of the giant reed, Arundo donax.</title>
        <authorList>
            <person name="Barrero R.A."/>
            <person name="Guerrero F.D."/>
            <person name="Moolhuijzen P."/>
            <person name="Goolsby J.A."/>
            <person name="Tidwell J."/>
            <person name="Bellgard S.E."/>
            <person name="Bellgard M.I."/>
        </authorList>
    </citation>
    <scope>NUCLEOTIDE SEQUENCE</scope>
    <source>
        <tissue evidence="1">Shoot tissue taken approximately 20 cm above the soil surface</tissue>
    </source>
</reference>
<dbReference type="AlphaFoldDB" id="A0A0A9CDT2"/>
<proteinExistence type="predicted"/>
<dbReference type="EMBL" id="GBRH01225307">
    <property type="protein sequence ID" value="JAD72588.1"/>
    <property type="molecule type" value="Transcribed_RNA"/>
</dbReference>
<organism evidence="1">
    <name type="scientific">Arundo donax</name>
    <name type="common">Giant reed</name>
    <name type="synonym">Donax arundinaceus</name>
    <dbReference type="NCBI Taxonomy" id="35708"/>
    <lineage>
        <taxon>Eukaryota</taxon>
        <taxon>Viridiplantae</taxon>
        <taxon>Streptophyta</taxon>
        <taxon>Embryophyta</taxon>
        <taxon>Tracheophyta</taxon>
        <taxon>Spermatophyta</taxon>
        <taxon>Magnoliopsida</taxon>
        <taxon>Liliopsida</taxon>
        <taxon>Poales</taxon>
        <taxon>Poaceae</taxon>
        <taxon>PACMAD clade</taxon>
        <taxon>Arundinoideae</taxon>
        <taxon>Arundineae</taxon>
        <taxon>Arundo</taxon>
    </lineage>
</organism>
<evidence type="ECO:0000313" key="1">
    <source>
        <dbReference type="EMBL" id="JAD72588.1"/>
    </source>
</evidence>
<reference evidence="1" key="1">
    <citation type="submission" date="2014-09" db="EMBL/GenBank/DDBJ databases">
        <authorList>
            <person name="Magalhaes I.L.F."/>
            <person name="Oliveira U."/>
            <person name="Santos F.R."/>
            <person name="Vidigal T.H.D.A."/>
            <person name="Brescovit A.D."/>
            <person name="Santos A.J."/>
        </authorList>
    </citation>
    <scope>NUCLEOTIDE SEQUENCE</scope>
    <source>
        <tissue evidence="1">Shoot tissue taken approximately 20 cm above the soil surface</tissue>
    </source>
</reference>
<accession>A0A0A9CDT2</accession>
<sequence length="35" mass="4120">MYKDFNYHTISSSSAFVTTFSTHTISISYFLKCQY</sequence>
<name>A0A0A9CDT2_ARUDO</name>